<organism evidence="1 2">
    <name type="scientific">Setaria digitata</name>
    <dbReference type="NCBI Taxonomy" id="48799"/>
    <lineage>
        <taxon>Eukaryota</taxon>
        <taxon>Metazoa</taxon>
        <taxon>Ecdysozoa</taxon>
        <taxon>Nematoda</taxon>
        <taxon>Chromadorea</taxon>
        <taxon>Rhabditida</taxon>
        <taxon>Spirurina</taxon>
        <taxon>Spiruromorpha</taxon>
        <taxon>Filarioidea</taxon>
        <taxon>Setariidae</taxon>
        <taxon>Setaria</taxon>
    </lineage>
</organism>
<protein>
    <submittedName>
        <fullName evidence="2">Uncharacterized protein</fullName>
    </submittedName>
</protein>
<name>A0A915PJ38_9BILA</name>
<accession>A0A915PJ38</accession>
<proteinExistence type="predicted"/>
<keyword evidence="1" id="KW-1185">Reference proteome</keyword>
<evidence type="ECO:0000313" key="2">
    <source>
        <dbReference type="WBParaSite" id="sdigi.contig2.g336.t1"/>
    </source>
</evidence>
<dbReference type="WBParaSite" id="sdigi.contig2.g336.t1">
    <property type="protein sequence ID" value="sdigi.contig2.g336.t1"/>
    <property type="gene ID" value="sdigi.contig2.g336"/>
</dbReference>
<sequence>MGSGGKKEKELKDASLKLEQLGVAPSGIPRNISVEINT</sequence>
<reference evidence="2" key="1">
    <citation type="submission" date="2022-11" db="UniProtKB">
        <authorList>
            <consortium name="WormBaseParasite"/>
        </authorList>
    </citation>
    <scope>IDENTIFICATION</scope>
</reference>
<dbReference type="Proteomes" id="UP000887581">
    <property type="component" value="Unplaced"/>
</dbReference>
<dbReference type="AlphaFoldDB" id="A0A915PJ38"/>
<evidence type="ECO:0000313" key="1">
    <source>
        <dbReference type="Proteomes" id="UP000887581"/>
    </source>
</evidence>